<name>A0AAE5MHA8_RHOHA</name>
<protein>
    <submittedName>
        <fullName evidence="1">Uncharacterized protein</fullName>
    </submittedName>
</protein>
<dbReference type="Proteomes" id="UP000193518">
    <property type="component" value="Unassembled WGS sequence"/>
</dbReference>
<proteinExistence type="predicted"/>
<comment type="caution">
    <text evidence="1">The sequence shown here is derived from an EMBL/GenBank/DDBJ whole genome shotgun (WGS) entry which is preliminary data.</text>
</comment>
<accession>A0AAE5MHA8</accession>
<dbReference type="EMBL" id="LWIC01000011">
    <property type="protein sequence ID" value="ORM21193.1"/>
    <property type="molecule type" value="Genomic_DNA"/>
</dbReference>
<evidence type="ECO:0000313" key="1">
    <source>
        <dbReference type="EMBL" id="ORM21193.1"/>
    </source>
</evidence>
<dbReference type="AlphaFoldDB" id="A0AAE5MHA8"/>
<organism evidence="1 2">
    <name type="scientific">Rhodococcus hoagii</name>
    <name type="common">Corynebacterium equii</name>
    <dbReference type="NCBI Taxonomy" id="43767"/>
    <lineage>
        <taxon>Bacteria</taxon>
        <taxon>Bacillati</taxon>
        <taxon>Actinomycetota</taxon>
        <taxon>Actinomycetes</taxon>
        <taxon>Mycobacteriales</taxon>
        <taxon>Nocardiaceae</taxon>
        <taxon>Prescottella</taxon>
    </lineage>
</organism>
<gene>
    <name evidence="1" type="ORF">A5N68_21475</name>
</gene>
<reference evidence="1 2" key="1">
    <citation type="journal article" date="2016" name="Genome Biol. Evol.">
        <title>Pangenome and Phylogenomic Analysis of the Pathogenic Actinobacterium Rhodococcus equi.</title>
        <authorList>
            <person name="Anastasi E."/>
            <person name="MacArthur I."/>
            <person name="Scortti M."/>
            <person name="Alvarez S."/>
            <person name="Giguere S."/>
            <person name="Vazquez-Boland J.A."/>
        </authorList>
    </citation>
    <scope>NUCLEOTIDE SEQUENCE [LARGE SCALE GENOMIC DNA]</scope>
    <source>
        <strain evidence="1 2">PAM1271</strain>
    </source>
</reference>
<sequence>MTMTIASARRMLAVFVPGWVLDDRSLAPPAVGDLVETPLTFGEAEAPSASYTQTFRATARPAYGRMPGSDPARGLRWLHELSGDGWSCSWWADRPTTGRVEVRGILFADLIMGPDSPPPVRGRVRRVRVVGQLFERTPTGIRRVGGSERLTEVEATPHIFWSSQEPRTDDDPYVPVGVLLDLDLDDVPATDSEFVAGAVSVDGTDIWVMDRADPVLLHIDTGMTPPRIVEYLLPMAAEGPREIWTRAVHADHDGCWITSDHDVFRCDQEDDGSLSVQRVCTEGGRSVVDDGSLYLLRTTEPHMQLDRRHGTVRVDPSPHPVRVLDDARRLIPVDDPATVARVRAAARRADIDHGPDGTEWIARGGLTIRSLSGTSESVNLDVRIRGNVHWIPPDPFADPANRALVAHLQYPGPAADAPPSNS</sequence>
<evidence type="ECO:0000313" key="2">
    <source>
        <dbReference type="Proteomes" id="UP000193518"/>
    </source>
</evidence>